<reference evidence="2 3" key="1">
    <citation type="submission" date="2017-06" db="EMBL/GenBank/DDBJ databases">
        <title>Genome sequencing of cyanobaciteial culture collection at National Institute for Environmental Studies (NIES).</title>
        <authorList>
            <person name="Hirose Y."/>
            <person name="Shimura Y."/>
            <person name="Fujisawa T."/>
            <person name="Nakamura Y."/>
            <person name="Kawachi M."/>
        </authorList>
    </citation>
    <scope>NUCLEOTIDE SEQUENCE [LARGE SCALE GENOMIC DNA]</scope>
    <source>
        <strain evidence="2 3">NIES-2135</strain>
        <plasmid evidence="3">Plasmid Plasmid1 dna</plasmid>
    </source>
</reference>
<feature type="transmembrane region" description="Helical" evidence="1">
    <location>
        <begin position="403"/>
        <end position="423"/>
    </location>
</feature>
<feature type="transmembrane region" description="Helical" evidence="1">
    <location>
        <begin position="280"/>
        <end position="297"/>
    </location>
</feature>
<name>A0A1Z4JR46_LEPBY</name>
<keyword evidence="1" id="KW-0472">Membrane</keyword>
<feature type="transmembrane region" description="Helical" evidence="1">
    <location>
        <begin position="12"/>
        <end position="31"/>
    </location>
</feature>
<evidence type="ECO:0000313" key="3">
    <source>
        <dbReference type="Proteomes" id="UP000217895"/>
    </source>
</evidence>
<evidence type="ECO:0008006" key="4">
    <source>
        <dbReference type="Google" id="ProtNLM"/>
    </source>
</evidence>
<evidence type="ECO:0000313" key="2">
    <source>
        <dbReference type="EMBL" id="BAY59196.1"/>
    </source>
</evidence>
<feature type="transmembrane region" description="Helical" evidence="1">
    <location>
        <begin position="335"/>
        <end position="356"/>
    </location>
</feature>
<keyword evidence="1" id="KW-1133">Transmembrane helix</keyword>
<feature type="transmembrane region" description="Helical" evidence="1">
    <location>
        <begin position="377"/>
        <end position="397"/>
    </location>
</feature>
<keyword evidence="3" id="KW-1185">Reference proteome</keyword>
<evidence type="ECO:0000256" key="1">
    <source>
        <dbReference type="SAM" id="Phobius"/>
    </source>
</evidence>
<geneLocation type="plasmid" evidence="2">
    <name>plasmid1</name>
</geneLocation>
<sequence>MNFFRVSEGKLQWIRTALLLGWATIILSMFWDPITPHLTNPSAIGSPFRLNPDIYLNPDRCVKIRVDCIPEQPFSLGTLLWWAAIVPAAILILLVLGHEFWRRICPLSFVSQIPRALGIQRTRKLIDPISGEIRREPVIIDENSWLGKNHLIVQFGLFILGLWARLVFVNGHRFTLGCFLIATIISAIVVGYLYAGKSWCQYFCPMAPVQMVYTGPRSLLGSKAHLQPRGAVTQSMCRTIGADGVEESACVGCKRSCIDTDAENTYWTELNKPGRKLIQYGYLGMVLAFYWYFYLYAGNWDYYFSGAWAHEEALLDRLLDPGFYISGVAVPIPKIIAPLLLFAVAVTATYSLGIWLEKQYRSYRRRQQPVSKEQAQHVIFSLFTVVSFWAFFVFGSRPTLNRFPMIVPAINVVIVIVGVLWLLQTINRKRAHYDRERTSIMLRRQLHHFDLPDSWLDGRSIEDLSADEVHLLIKASHGSRIQAYLGVVQELLEQGVIEASDSLHFCRNLRQSLGLSDGDHQDVIRQIPSHLLYHIPAPQPVSTQTATVVFKDRQRPTSTTLQTVPYQRK</sequence>
<accession>A0A1Z4JR46</accession>
<dbReference type="AlphaFoldDB" id="A0A1Z4JR46"/>
<feature type="transmembrane region" description="Helical" evidence="1">
    <location>
        <begin position="151"/>
        <end position="168"/>
    </location>
</feature>
<dbReference type="EMBL" id="AP018204">
    <property type="protein sequence ID" value="BAY59196.1"/>
    <property type="molecule type" value="Genomic_DNA"/>
</dbReference>
<organism evidence="2 3">
    <name type="scientific">Leptolyngbya boryana NIES-2135</name>
    <dbReference type="NCBI Taxonomy" id="1973484"/>
    <lineage>
        <taxon>Bacteria</taxon>
        <taxon>Bacillati</taxon>
        <taxon>Cyanobacteriota</taxon>
        <taxon>Cyanophyceae</taxon>
        <taxon>Leptolyngbyales</taxon>
        <taxon>Leptolyngbyaceae</taxon>
        <taxon>Leptolyngbya group</taxon>
        <taxon>Leptolyngbya</taxon>
    </lineage>
</organism>
<proteinExistence type="predicted"/>
<feature type="transmembrane region" description="Helical" evidence="1">
    <location>
        <begin position="174"/>
        <end position="195"/>
    </location>
</feature>
<gene>
    <name evidence="2" type="ORF">NIES2135_60730</name>
</gene>
<protein>
    <recommendedName>
        <fullName evidence="4">Cyclic nucleotide-binding protein</fullName>
    </recommendedName>
</protein>
<keyword evidence="1" id="KW-0812">Transmembrane</keyword>
<feature type="transmembrane region" description="Helical" evidence="1">
    <location>
        <begin position="79"/>
        <end position="97"/>
    </location>
</feature>
<dbReference type="Proteomes" id="UP000217895">
    <property type="component" value="Plasmid Plasmid1 dna"/>
</dbReference>
<keyword evidence="2" id="KW-0614">Plasmid</keyword>